<evidence type="ECO:0000313" key="1">
    <source>
        <dbReference type="EMBL" id="RAI04528.1"/>
    </source>
</evidence>
<organism evidence="1 2">
    <name type="scientific">Acuticoccus sediminis</name>
    <dbReference type="NCBI Taxonomy" id="2184697"/>
    <lineage>
        <taxon>Bacteria</taxon>
        <taxon>Pseudomonadati</taxon>
        <taxon>Pseudomonadota</taxon>
        <taxon>Alphaproteobacteria</taxon>
        <taxon>Hyphomicrobiales</taxon>
        <taxon>Amorphaceae</taxon>
        <taxon>Acuticoccus</taxon>
    </lineage>
</organism>
<dbReference type="AlphaFoldDB" id="A0A8B2NWH1"/>
<evidence type="ECO:0000313" key="2">
    <source>
        <dbReference type="Proteomes" id="UP000249590"/>
    </source>
</evidence>
<dbReference type="InterPro" id="IPR029063">
    <property type="entry name" value="SAM-dependent_MTases_sf"/>
</dbReference>
<gene>
    <name evidence="1" type="ORF">DLJ53_05465</name>
</gene>
<proteinExistence type="predicted"/>
<dbReference type="GO" id="GO:0008168">
    <property type="term" value="F:methyltransferase activity"/>
    <property type="evidence" value="ECO:0007669"/>
    <property type="project" value="UniProtKB-KW"/>
</dbReference>
<keyword evidence="1" id="KW-0808">Transferase</keyword>
<sequence length="278" mass="30637">MSRARRRTISFGLQTVLGIRQKGYFIPMRHAVDAVPSARRPFEALRSAFTAAEPAIAAHLDAIEAHRTGLEPLAGPPPEPRFDQIWCPRLDAAALYALVRTARPERIVEVGSGHSTRFLWRAVRDEGLGTRLTAIDPQPRADLAGLPIELIRKVVQAVDPAPFHALRAGDVLFVDSSHVLMPGTDVDLVLNHILPTLPAGVLVAFHDIFLPAPYPDAWPFTSYNEQNAIAPLLQGRAEIVWASAYAVAEMGERLARTWIGRQPLKDGARESLIVLRLR</sequence>
<protein>
    <submittedName>
        <fullName evidence="1">Class I SAM-dependent methyltransferase</fullName>
    </submittedName>
</protein>
<name>A0A8B2NWH1_9HYPH</name>
<accession>A0A8B2NWH1</accession>
<dbReference type="GO" id="GO:0032259">
    <property type="term" value="P:methylation"/>
    <property type="evidence" value="ECO:0007669"/>
    <property type="project" value="UniProtKB-KW"/>
</dbReference>
<dbReference type="OrthoDB" id="9795498at2"/>
<comment type="caution">
    <text evidence="1">The sequence shown here is derived from an EMBL/GenBank/DDBJ whole genome shotgun (WGS) entry which is preliminary data.</text>
</comment>
<keyword evidence="1" id="KW-0489">Methyltransferase</keyword>
<dbReference type="SUPFAM" id="SSF53335">
    <property type="entry name" value="S-adenosyl-L-methionine-dependent methyltransferases"/>
    <property type="match status" value="1"/>
</dbReference>
<keyword evidence="2" id="KW-1185">Reference proteome</keyword>
<dbReference type="EMBL" id="QHHQ01000001">
    <property type="protein sequence ID" value="RAI04528.1"/>
    <property type="molecule type" value="Genomic_DNA"/>
</dbReference>
<dbReference type="Pfam" id="PF13578">
    <property type="entry name" value="Methyltransf_24"/>
    <property type="match status" value="1"/>
</dbReference>
<dbReference type="Gene3D" id="3.40.50.150">
    <property type="entry name" value="Vaccinia Virus protein VP39"/>
    <property type="match status" value="1"/>
</dbReference>
<dbReference type="Proteomes" id="UP000249590">
    <property type="component" value="Unassembled WGS sequence"/>
</dbReference>
<reference evidence="1 2" key="1">
    <citation type="submission" date="2018-05" db="EMBL/GenBank/DDBJ databases">
        <title>Acuticoccus sediminis sp. nov., isolated from deep-sea sediment of Indian Ocean.</title>
        <authorList>
            <person name="Liu X."/>
            <person name="Lai Q."/>
            <person name="Du Y."/>
            <person name="Sun F."/>
            <person name="Zhang X."/>
            <person name="Wang S."/>
            <person name="Shao Z."/>
        </authorList>
    </citation>
    <scope>NUCLEOTIDE SEQUENCE [LARGE SCALE GENOMIC DNA]</scope>
    <source>
        <strain evidence="1 2">PTG4-2</strain>
    </source>
</reference>